<evidence type="ECO:0000256" key="3">
    <source>
        <dbReference type="ARBA" id="ARBA00022578"/>
    </source>
</evidence>
<proteinExistence type="inferred from homology"/>
<comment type="similarity">
    <text evidence="1">In the C-terminal section; belongs to the transposase 35 family.</text>
</comment>
<dbReference type="EMBL" id="DTFV01000044">
    <property type="protein sequence ID" value="HGI30263.1"/>
    <property type="molecule type" value="Genomic_DNA"/>
</dbReference>
<keyword evidence="5" id="KW-0233">DNA recombination</keyword>
<keyword evidence="3" id="KW-0815">Transposition</keyword>
<dbReference type="GO" id="GO:0003677">
    <property type="term" value="F:DNA binding"/>
    <property type="evidence" value="ECO:0007669"/>
    <property type="project" value="UniProtKB-KW"/>
</dbReference>
<evidence type="ECO:0000256" key="2">
    <source>
        <dbReference type="ARBA" id="ARBA00011044"/>
    </source>
</evidence>
<dbReference type="NCBIfam" id="NF040570">
    <property type="entry name" value="guided_TnpB"/>
    <property type="match status" value="1"/>
</dbReference>
<gene>
    <name evidence="8" type="ORF">ENV30_02975</name>
</gene>
<evidence type="ECO:0000256" key="4">
    <source>
        <dbReference type="ARBA" id="ARBA00023125"/>
    </source>
</evidence>
<evidence type="ECO:0000259" key="6">
    <source>
        <dbReference type="Pfam" id="PF01385"/>
    </source>
</evidence>
<comment type="similarity">
    <text evidence="2">In the N-terminal section; belongs to the transposase 2 family.</text>
</comment>
<sequence>MLETLRRFADACNDILSIAQENRTTNKVKLQHLCYRTIKEKCNLQANLVIRAIARVAEAARNKRKPSKPQKFKPTSMSLDQRTFSFNEKCWEVSISTVAGRLKLPLAIGNFQRELLTGQKPTSATLCYNKQTKAFSINIVVNREVPLPPQNGNVIGVDRGIYNLATTSNGLKFSGRQAMHVRKRYARLRQALQAKGTKGAKRLLRRLSGKEHRFMADLNHRIAKAIVDSCTPGDVIVMEDLRYIRERIRMARKQSLIQHSWAFGQLGRFIEYKATERGIAVVYVDPHHTSQRCPKCRFVSKGNRNGHIFRCASCGFRGHADLVAATNIRQAY</sequence>
<comment type="caution">
    <text evidence="8">The sequence shown here is derived from an EMBL/GenBank/DDBJ whole genome shotgun (WGS) entry which is preliminary data.</text>
</comment>
<dbReference type="InterPro" id="IPR001959">
    <property type="entry name" value="Transposase"/>
</dbReference>
<organism evidence="8">
    <name type="scientific">Candidatus Caldatribacterium californiense</name>
    <dbReference type="NCBI Taxonomy" id="1454726"/>
    <lineage>
        <taxon>Bacteria</taxon>
        <taxon>Pseudomonadati</taxon>
        <taxon>Atribacterota</taxon>
        <taxon>Atribacteria</taxon>
        <taxon>Atribacterales</taxon>
        <taxon>Candidatus Caldatribacteriaceae</taxon>
        <taxon>Candidatus Caldatribacterium</taxon>
    </lineage>
</organism>
<accession>A0A7V3YFQ0</accession>
<reference evidence="8" key="1">
    <citation type="journal article" date="2020" name="mSystems">
        <title>Genome- and Community-Level Interaction Insights into Carbon Utilization and Element Cycling Functions of Hydrothermarchaeota in Hydrothermal Sediment.</title>
        <authorList>
            <person name="Zhou Z."/>
            <person name="Liu Y."/>
            <person name="Xu W."/>
            <person name="Pan J."/>
            <person name="Luo Z.H."/>
            <person name="Li M."/>
        </authorList>
    </citation>
    <scope>NUCLEOTIDE SEQUENCE [LARGE SCALE GENOMIC DNA]</scope>
    <source>
        <strain evidence="8">SpSt-747</strain>
    </source>
</reference>
<dbReference type="Pfam" id="PF07282">
    <property type="entry name" value="Cas12f1-like_TNB"/>
    <property type="match status" value="1"/>
</dbReference>
<dbReference type="GO" id="GO:0032196">
    <property type="term" value="P:transposition"/>
    <property type="evidence" value="ECO:0007669"/>
    <property type="project" value="UniProtKB-KW"/>
</dbReference>
<evidence type="ECO:0000313" key="8">
    <source>
        <dbReference type="EMBL" id="HGI30263.1"/>
    </source>
</evidence>
<dbReference type="GO" id="GO:0006310">
    <property type="term" value="P:DNA recombination"/>
    <property type="evidence" value="ECO:0007669"/>
    <property type="project" value="UniProtKB-KW"/>
</dbReference>
<keyword evidence="4" id="KW-0238">DNA-binding</keyword>
<feature type="domain" description="Probable transposase IS891/IS1136/IS1341" evidence="6">
    <location>
        <begin position="141"/>
        <end position="231"/>
    </location>
</feature>
<dbReference type="Pfam" id="PF01385">
    <property type="entry name" value="OrfB_IS605"/>
    <property type="match status" value="1"/>
</dbReference>
<dbReference type="PANTHER" id="PTHR30405">
    <property type="entry name" value="TRANSPOSASE"/>
    <property type="match status" value="1"/>
</dbReference>
<dbReference type="InterPro" id="IPR010095">
    <property type="entry name" value="Cas12f1-like_TNB"/>
</dbReference>
<feature type="domain" description="Cas12f1-like TNB" evidence="7">
    <location>
        <begin position="263"/>
        <end position="328"/>
    </location>
</feature>
<dbReference type="AlphaFoldDB" id="A0A7V3YFQ0"/>
<evidence type="ECO:0000256" key="1">
    <source>
        <dbReference type="ARBA" id="ARBA00008761"/>
    </source>
</evidence>
<evidence type="ECO:0000259" key="7">
    <source>
        <dbReference type="Pfam" id="PF07282"/>
    </source>
</evidence>
<dbReference type="InterPro" id="IPR051399">
    <property type="entry name" value="RNA-guided_DNA_endo/Transpos"/>
</dbReference>
<dbReference type="NCBIfam" id="TIGR01766">
    <property type="entry name" value="IS200/IS605 family accessory protein TnpB-like domain"/>
    <property type="match status" value="1"/>
</dbReference>
<name>A0A7V3YFQ0_9BACT</name>
<protein>
    <submittedName>
        <fullName evidence="8">Transposase</fullName>
    </submittedName>
</protein>
<evidence type="ECO:0000256" key="5">
    <source>
        <dbReference type="ARBA" id="ARBA00023172"/>
    </source>
</evidence>
<dbReference type="PANTHER" id="PTHR30405:SF11">
    <property type="entry name" value="RNA-GUIDED DNA ENDONUCLEASE RV2885C-RELATED"/>
    <property type="match status" value="1"/>
</dbReference>